<accession>A0A0B0I623</accession>
<dbReference type="InterPro" id="IPR009000">
    <property type="entry name" value="Transl_B-barrel_sf"/>
</dbReference>
<dbReference type="SUPFAM" id="SSF50447">
    <property type="entry name" value="Translation proteins"/>
    <property type="match status" value="1"/>
</dbReference>
<dbReference type="OrthoDB" id="9812949at2"/>
<evidence type="ECO:0000256" key="3">
    <source>
        <dbReference type="ARBA" id="ARBA00022723"/>
    </source>
</evidence>
<comment type="subcellular location">
    <subcellularLocation>
        <location evidence="2">Cytoplasm</location>
    </subcellularLocation>
</comment>
<dbReference type="Proteomes" id="UP000030832">
    <property type="component" value="Unassembled WGS sequence"/>
</dbReference>
<evidence type="ECO:0000256" key="1">
    <source>
        <dbReference type="ARBA" id="ARBA00001947"/>
    </source>
</evidence>
<dbReference type="eggNOG" id="COG0013">
    <property type="taxonomic scope" value="Bacteria"/>
</dbReference>
<keyword evidence="8" id="KW-1185">Reference proteome</keyword>
<evidence type="ECO:0000259" key="6">
    <source>
        <dbReference type="PROSITE" id="PS50860"/>
    </source>
</evidence>
<dbReference type="PANTHER" id="PTHR43462:SF1">
    <property type="entry name" value="ALANYL-TRNA EDITING PROTEIN AARSD1"/>
    <property type="match status" value="1"/>
</dbReference>
<feature type="domain" description="Alanyl-transfer RNA synthetases family profile" evidence="6">
    <location>
        <begin position="1"/>
        <end position="237"/>
    </location>
</feature>
<evidence type="ECO:0000313" key="7">
    <source>
        <dbReference type="EMBL" id="KHF37858.1"/>
    </source>
</evidence>
<dbReference type="GO" id="GO:0006419">
    <property type="term" value="P:alanyl-tRNA aminoacylation"/>
    <property type="evidence" value="ECO:0007669"/>
    <property type="project" value="InterPro"/>
</dbReference>
<evidence type="ECO:0000313" key="8">
    <source>
        <dbReference type="Proteomes" id="UP000030832"/>
    </source>
</evidence>
<dbReference type="InterPro" id="IPR051335">
    <property type="entry name" value="Alanyl-tRNA_Editing_Enzymes"/>
</dbReference>
<keyword evidence="7" id="KW-0030">Aminoacyl-tRNA synthetase</keyword>
<dbReference type="GO" id="GO:0046872">
    <property type="term" value="F:metal ion binding"/>
    <property type="evidence" value="ECO:0007669"/>
    <property type="project" value="UniProtKB-KW"/>
</dbReference>
<keyword evidence="4" id="KW-0862">Zinc</keyword>
<dbReference type="InterPro" id="IPR018165">
    <property type="entry name" value="Ala-tRNA-synth_IIc_core"/>
</dbReference>
<keyword evidence="7" id="KW-0436">Ligase</keyword>
<dbReference type="RefSeq" id="WP_034634055.1">
    <property type="nucleotide sequence ID" value="NZ_JRJU01000066.1"/>
</dbReference>
<keyword evidence="5" id="KW-0175">Coiled coil</keyword>
<dbReference type="GO" id="GO:0005737">
    <property type="term" value="C:cytoplasm"/>
    <property type="evidence" value="ECO:0007669"/>
    <property type="project" value="UniProtKB-SubCell"/>
</dbReference>
<comment type="cofactor">
    <cofactor evidence="1">
        <name>Zn(2+)</name>
        <dbReference type="ChEBI" id="CHEBI:29105"/>
    </cofactor>
</comment>
<dbReference type="GO" id="GO:0005524">
    <property type="term" value="F:ATP binding"/>
    <property type="evidence" value="ECO:0007669"/>
    <property type="project" value="InterPro"/>
</dbReference>
<evidence type="ECO:0000256" key="5">
    <source>
        <dbReference type="SAM" id="Coils"/>
    </source>
</evidence>
<evidence type="ECO:0000256" key="4">
    <source>
        <dbReference type="ARBA" id="ARBA00022833"/>
    </source>
</evidence>
<comment type="caution">
    <text evidence="7">The sequence shown here is derived from an EMBL/GenBank/DDBJ whole genome shotgun (WGS) entry which is preliminary data.</text>
</comment>
<reference evidence="7 8" key="1">
    <citation type="submission" date="2014-09" db="EMBL/GenBank/DDBJ databases">
        <title>Genome sequencing and annotation of Bacillus Okhensis strain Kh10-101T.</title>
        <authorList>
            <person name="Prakash J.S."/>
        </authorList>
    </citation>
    <scope>NUCLEOTIDE SEQUENCE [LARGE SCALE GENOMIC DNA]</scope>
    <source>
        <strain evidence="8">Kh10-101T</strain>
    </source>
</reference>
<dbReference type="PROSITE" id="PS50860">
    <property type="entry name" value="AA_TRNA_LIGASE_II_ALA"/>
    <property type="match status" value="1"/>
</dbReference>
<dbReference type="SUPFAM" id="SSF55186">
    <property type="entry name" value="ThrRS/AlaRS common domain"/>
    <property type="match status" value="1"/>
</dbReference>
<dbReference type="GO" id="GO:0003676">
    <property type="term" value="F:nucleic acid binding"/>
    <property type="evidence" value="ECO:0007669"/>
    <property type="project" value="InterPro"/>
</dbReference>
<dbReference type="Gene3D" id="2.40.30.130">
    <property type="match status" value="1"/>
</dbReference>
<proteinExistence type="predicted"/>
<evidence type="ECO:0000256" key="2">
    <source>
        <dbReference type="ARBA" id="ARBA00004496"/>
    </source>
</evidence>
<name>A0A0B0I623_9BACI</name>
<feature type="coiled-coil region" evidence="5">
    <location>
        <begin position="260"/>
        <end position="287"/>
    </location>
</feature>
<dbReference type="Gene3D" id="3.30.980.10">
    <property type="entry name" value="Threonyl-trna Synthetase, Chain A, domain 2"/>
    <property type="match status" value="1"/>
</dbReference>
<dbReference type="InterPro" id="IPR018163">
    <property type="entry name" value="Thr/Ala-tRNA-synth_IIc_edit"/>
</dbReference>
<dbReference type="PANTHER" id="PTHR43462">
    <property type="entry name" value="ALANYL-TRNA EDITING PROTEIN"/>
    <property type="match status" value="1"/>
</dbReference>
<dbReference type="AlphaFoldDB" id="A0A0B0I623"/>
<dbReference type="GO" id="GO:0002161">
    <property type="term" value="F:aminoacyl-tRNA deacylase activity"/>
    <property type="evidence" value="ECO:0007669"/>
    <property type="project" value="UniProtKB-ARBA"/>
</dbReference>
<dbReference type="STRING" id="333138.LQ50_24985"/>
<protein>
    <submittedName>
        <fullName evidence="7">Alanyl-tRNA synthetase</fullName>
    </submittedName>
</protein>
<dbReference type="GO" id="GO:0004813">
    <property type="term" value="F:alanine-tRNA ligase activity"/>
    <property type="evidence" value="ECO:0007669"/>
    <property type="project" value="InterPro"/>
</dbReference>
<dbReference type="EMBL" id="JRJU01000066">
    <property type="protein sequence ID" value="KHF37858.1"/>
    <property type="molecule type" value="Genomic_DNA"/>
</dbReference>
<gene>
    <name evidence="7" type="ORF">LQ50_24985</name>
</gene>
<sequence>MEDKLYYSDAYLQQFHAEMLKQEQDENGNWYIVLSETAFYPTGGGQPNDIGYLENMPVIGVEEMDKEIRHYVTAPIEKKDLIQGRINWQRRFDHMQQHAGQHILSAAFAKLFDFQTVSFHLGKDIATIDLSVSELHEAKVKEAVHLANNIILENLPIETKWATTEELSQYQLRKAPSVTEDIRLVLIPGYDDNACGGTHPRTTGEVRAIKVLNWEKQKKHIRVQFVCGNRVLHQFDEKQSTLLTLTDLLSAPEQELPQTIKRKIAKEKELEKSIEKLKEKLISYEAEELISLDERIIGRTYEDRSIKELQQLAQKITEVAPRCAVFFVSKNKERLQVVAAKGKESNINCKKPVLDALPSISGKGGGSEVLVQGGGVSTMESDQFLSLVLEQV</sequence>
<keyword evidence="3" id="KW-0479">Metal-binding</keyword>
<dbReference type="Pfam" id="PF07973">
    <property type="entry name" value="tRNA_SAD"/>
    <property type="match status" value="1"/>
</dbReference>
<dbReference type="SMART" id="SM00863">
    <property type="entry name" value="tRNA_SAD"/>
    <property type="match status" value="1"/>
</dbReference>
<dbReference type="InterPro" id="IPR012947">
    <property type="entry name" value="tRNA_SAD"/>
</dbReference>
<organism evidence="7 8">
    <name type="scientific">Halalkalibacter okhensis</name>
    <dbReference type="NCBI Taxonomy" id="333138"/>
    <lineage>
        <taxon>Bacteria</taxon>
        <taxon>Bacillati</taxon>
        <taxon>Bacillota</taxon>
        <taxon>Bacilli</taxon>
        <taxon>Bacillales</taxon>
        <taxon>Bacillaceae</taxon>
        <taxon>Halalkalibacter</taxon>
    </lineage>
</organism>
<dbReference type="Gene3D" id="3.10.310.40">
    <property type="match status" value="1"/>
</dbReference>